<evidence type="ECO:0000256" key="1">
    <source>
        <dbReference type="ARBA" id="ARBA00004123"/>
    </source>
</evidence>
<dbReference type="PANTHER" id="PTHR32086:SF0">
    <property type="entry name" value="FANCONI ANEMIA GROUP D2 PROTEIN"/>
    <property type="match status" value="1"/>
</dbReference>
<feature type="compositionally biased region" description="Basic and acidic residues" evidence="6">
    <location>
        <begin position="74"/>
        <end position="94"/>
    </location>
</feature>
<sequence length="1498" mass="170200">MDKRKIQRRGLHKNINLPTVSQSSANTEDMFLSSASRVNSIISQRESNTDLLRKQINSSALSTTSLNATNLDDTNERTVKLKRPHSNDDVGDKSHSKRTIVSQQKKSNNKKMIIDESDDLTNNDDDDDDNLGCLGNVQMDKSQAVNVSLNKQRNNTQSTNKNRHQIESSVNQHFANETNSFKTFLIQAGVTFNDDDVDDDENADSFTIDNDPLDIVKKMVQLLHTGDFTADEIIQEWNTHILSNVNALKQCLNSTNIIYSDGTNKRSFSKSSTTRQPKCISLIKILLQVPQLQTRILNGLLQKLNETVILTDKLADEPWTYQLLQQLRFIETINDPQLLTLKLEELLETCPIWFQRELIAFLPDIAIDSQHENIAQILCRLMEIHSDLTNVILDCITNLSLGKESQEDLREKMLNILQHNCPINKIPAIIRFCLNDCTTIESCQNVLRVIRTLELQPLCRENTEEYYTNQMMIVNAMKMSIMLNSDMANAATVVTNCTENVPKPFDIIMLLLLYDGTLKKRKAEAIFKQHVKSGYYNAKLLDEFYNNYKQIAYDLQPIALRMASNFLKLDDRILSEFASEWFRQQFITHGNLLHKQREIIEKLILLMGNNDQTAKSALAILCKMTKNDNEKRYLQAHCNHLRILMEKVEKLDLEQVIILNDLLHALCSNSNTVSDGLRDDLFILLQKQLSCRRDSMTKSKGVAGAVMAIKHLATNPKCFEMAKEIFQKVLNGIKNCPKSQGFFYDKIGSVIADTPNINHQFLEFVTEIFEQEFMNTYMIDKRDYSGELEFTFGLNTSDNDSNVGVQFGLSKYGGAIVPSLLRLMGICFMQLDNSQNVESISPLLGCPILMPKDLSFPDAHVLDYSFYCINWFRELINIFVTQTDPILQEQVSKRLDNIIDLQSELSNLLTLAEPRYQSPSCYFHCCELPPVKLVEKKIVKKGKQRPSSAADNTTGVAEKSCFTGGIVEHREKWEIATLLSTKNPMYFRRLDAKILNLIDITANSNVHSTSLMPPPSQRQSNIDHISTTQLCFIIKELMVIFEDDTTADEGFVRDLINLLPKICKKLEMIVKKLEPENDIDDDDEENSKQNKQAVRLVLSFIATIFRWKHFNNPIHQSILRDGIRILAGQVNESSLTISSCKKLVGESYSYFESLAHVATQIPIAFALVDVCKTLMKHSVTFTRQHQDKQAKMAYGFLCLEWPDDRHTGALYKSAVVGLLKNWMDHESKPLDAVTSVLEWLPDQVKKLEKLQDKLTTLPPINKSNFHLLLLKIFDGLMKGTKISLSSASADVKKLEIWRNVGENVQKIVSICKIITTRNTLMVYLRFMPMLLKQFLIYGMPIFERNLRYHTHEITGILKMMQGGTRYLNAVCVHSTEKKDLALTKLVPTAKTMSEKFVYSVKGMLVLNNSPTAFWMGNLVNKNLEGQEILSQTSSNSTDGDISSSVHDTHTSDDAGIVGNNGLSSDLLDSDENDDDMIMNDGEGVIDDDDVDDDNDEQD</sequence>
<feature type="region of interest" description="Disordered" evidence="6">
    <location>
        <begin position="1431"/>
        <end position="1498"/>
    </location>
</feature>
<dbReference type="SUPFAM" id="SSF48371">
    <property type="entry name" value="ARM repeat"/>
    <property type="match status" value="1"/>
</dbReference>
<keyword evidence="4" id="KW-0539">Nucleus</keyword>
<dbReference type="Proteomes" id="UP001168990">
    <property type="component" value="Unassembled WGS sequence"/>
</dbReference>
<feature type="compositionally biased region" description="Acidic residues" evidence="6">
    <location>
        <begin position="115"/>
        <end position="130"/>
    </location>
</feature>
<reference evidence="7" key="1">
    <citation type="journal article" date="2023" name="bioRxiv">
        <title>Scaffold-level genome assemblies of two parasitoid biocontrol wasps reveal the parthenogenesis mechanism and an associated novel virus.</title>
        <authorList>
            <person name="Inwood S."/>
            <person name="Skelly J."/>
            <person name="Guhlin J."/>
            <person name="Harrop T."/>
            <person name="Goldson S."/>
            <person name="Dearden P."/>
        </authorList>
    </citation>
    <scope>NUCLEOTIDE SEQUENCE</scope>
    <source>
        <strain evidence="7">Irish</strain>
        <tissue evidence="7">Whole body</tissue>
    </source>
</reference>
<dbReference type="InterPro" id="IPR029448">
    <property type="entry name" value="FANCD2"/>
</dbReference>
<dbReference type="EMBL" id="JAQQBS010001422">
    <property type="protein sequence ID" value="KAK0165399.1"/>
    <property type="molecule type" value="Genomic_DNA"/>
</dbReference>
<feature type="compositionally biased region" description="Low complexity" evidence="6">
    <location>
        <begin position="1432"/>
        <end position="1445"/>
    </location>
</feature>
<dbReference type="GO" id="GO:0000793">
    <property type="term" value="C:condensed chromosome"/>
    <property type="evidence" value="ECO:0007669"/>
    <property type="project" value="TreeGrafter"/>
</dbReference>
<dbReference type="GO" id="GO:0007129">
    <property type="term" value="P:homologous chromosome pairing at meiosis"/>
    <property type="evidence" value="ECO:0007669"/>
    <property type="project" value="TreeGrafter"/>
</dbReference>
<dbReference type="Pfam" id="PF14631">
    <property type="entry name" value="FancD2"/>
    <property type="match status" value="3"/>
</dbReference>
<evidence type="ECO:0000256" key="4">
    <source>
        <dbReference type="ARBA" id="ARBA00023242"/>
    </source>
</evidence>
<feature type="compositionally biased region" description="Acidic residues" evidence="6">
    <location>
        <begin position="1467"/>
        <end position="1498"/>
    </location>
</feature>
<dbReference type="GO" id="GO:1990918">
    <property type="term" value="P:double-strand break repair involved in meiotic recombination"/>
    <property type="evidence" value="ECO:0007669"/>
    <property type="project" value="TreeGrafter"/>
</dbReference>
<keyword evidence="2" id="KW-1017">Isopeptide bond</keyword>
<comment type="caution">
    <text evidence="7">The sequence shown here is derived from an EMBL/GenBank/DDBJ whole genome shotgun (WGS) entry which is preliminary data.</text>
</comment>
<evidence type="ECO:0000256" key="2">
    <source>
        <dbReference type="ARBA" id="ARBA00022499"/>
    </source>
</evidence>
<dbReference type="GO" id="GO:0031573">
    <property type="term" value="P:mitotic intra-S DNA damage checkpoint signaling"/>
    <property type="evidence" value="ECO:0007669"/>
    <property type="project" value="TreeGrafter"/>
</dbReference>
<organism evidence="7 8">
    <name type="scientific">Microctonus aethiopoides</name>
    <dbReference type="NCBI Taxonomy" id="144406"/>
    <lineage>
        <taxon>Eukaryota</taxon>
        <taxon>Metazoa</taxon>
        <taxon>Ecdysozoa</taxon>
        <taxon>Arthropoda</taxon>
        <taxon>Hexapoda</taxon>
        <taxon>Insecta</taxon>
        <taxon>Pterygota</taxon>
        <taxon>Neoptera</taxon>
        <taxon>Endopterygota</taxon>
        <taxon>Hymenoptera</taxon>
        <taxon>Apocrita</taxon>
        <taxon>Ichneumonoidea</taxon>
        <taxon>Braconidae</taxon>
        <taxon>Euphorinae</taxon>
        <taxon>Microctonus</taxon>
    </lineage>
</organism>
<evidence type="ECO:0000313" key="7">
    <source>
        <dbReference type="EMBL" id="KAK0165399.1"/>
    </source>
</evidence>
<keyword evidence="3" id="KW-0832">Ubl conjugation</keyword>
<dbReference type="GO" id="GO:0070182">
    <property type="term" value="F:DNA polymerase binding"/>
    <property type="evidence" value="ECO:0007669"/>
    <property type="project" value="TreeGrafter"/>
</dbReference>
<evidence type="ECO:0000256" key="5">
    <source>
        <dbReference type="ARBA" id="ARBA00093456"/>
    </source>
</evidence>
<evidence type="ECO:0008006" key="9">
    <source>
        <dbReference type="Google" id="ProtNLM"/>
    </source>
</evidence>
<protein>
    <recommendedName>
        <fullName evidence="9">Fanconi anemia group D2 protein</fullName>
    </recommendedName>
</protein>
<proteinExistence type="inferred from homology"/>
<name>A0AA39KL28_9HYME</name>
<comment type="subcellular location">
    <subcellularLocation>
        <location evidence="1">Nucleus</location>
    </subcellularLocation>
</comment>
<dbReference type="PANTHER" id="PTHR32086">
    <property type="entry name" value="FANCONI ANEMIA GROUP D2 PROTEIN"/>
    <property type="match status" value="1"/>
</dbReference>
<keyword evidence="8" id="KW-1185">Reference proteome</keyword>
<dbReference type="GO" id="GO:0036297">
    <property type="term" value="P:interstrand cross-link repair"/>
    <property type="evidence" value="ECO:0007669"/>
    <property type="project" value="TreeGrafter"/>
</dbReference>
<feature type="region of interest" description="Disordered" evidence="6">
    <location>
        <begin position="72"/>
        <end position="135"/>
    </location>
</feature>
<evidence type="ECO:0000313" key="8">
    <source>
        <dbReference type="Proteomes" id="UP001168990"/>
    </source>
</evidence>
<gene>
    <name evidence="7" type="ORF">PV328_003915</name>
</gene>
<evidence type="ECO:0000256" key="3">
    <source>
        <dbReference type="ARBA" id="ARBA00022843"/>
    </source>
</evidence>
<feature type="compositionally biased region" description="Basic residues" evidence="6">
    <location>
        <begin position="1"/>
        <end position="12"/>
    </location>
</feature>
<evidence type="ECO:0000256" key="6">
    <source>
        <dbReference type="SAM" id="MobiDB-lite"/>
    </source>
</evidence>
<comment type="similarity">
    <text evidence="5">Belongs to the Fanconi anemia protein FANCD2 family.</text>
</comment>
<dbReference type="InterPro" id="IPR016024">
    <property type="entry name" value="ARM-type_fold"/>
</dbReference>
<feature type="region of interest" description="Disordered" evidence="6">
    <location>
        <begin position="1"/>
        <end position="22"/>
    </location>
</feature>
<dbReference type="GO" id="GO:0005634">
    <property type="term" value="C:nucleus"/>
    <property type="evidence" value="ECO:0007669"/>
    <property type="project" value="UniProtKB-SubCell"/>
</dbReference>
<reference evidence="7" key="2">
    <citation type="submission" date="2023-03" db="EMBL/GenBank/DDBJ databases">
        <authorList>
            <person name="Inwood S.N."/>
            <person name="Skelly J.G."/>
            <person name="Guhlin J."/>
            <person name="Harrop T.W.R."/>
            <person name="Goldson S.G."/>
            <person name="Dearden P.K."/>
        </authorList>
    </citation>
    <scope>NUCLEOTIDE SEQUENCE</scope>
    <source>
        <strain evidence="7">Irish</strain>
        <tissue evidence="7">Whole body</tissue>
    </source>
</reference>
<accession>A0AA39KL28</accession>